<organism evidence="2 3">
    <name type="scientific">Francisella philomiragia</name>
    <dbReference type="NCBI Taxonomy" id="28110"/>
    <lineage>
        <taxon>Bacteria</taxon>
        <taxon>Pseudomonadati</taxon>
        <taxon>Pseudomonadota</taxon>
        <taxon>Gammaproteobacteria</taxon>
        <taxon>Thiotrichales</taxon>
        <taxon>Francisellaceae</taxon>
        <taxon>Francisella</taxon>
    </lineage>
</organism>
<keyword evidence="1" id="KW-0472">Membrane</keyword>
<keyword evidence="1" id="KW-0812">Transmembrane</keyword>
<accession>A0AAW3D989</accession>
<sequence length="372" mass="40247">MKNIMKLLANFLSKNSILHQGASSGGKGLSTLSTKKAYLEALESYQPLTEYNKMNAQEAINAIWHDKNSILYFEDYGKNAKTPEDVYNVSRSYADIYGAYKYLNSEQMELKDKESDFAKHTFSKFPVVDYVSERDAEKIEKQLKTGETTVNKKGNPSTEVTLESKSIQIQPCYVAPYRITGTITLAGTFTVKDTISTYSVELSANQEKEIQLKAKSDLANALGTLSIEKALPEGVHTISFSSNFGEYTVNLNPPEPQFDGSLKVTGSISNEQSLVDKNIDGQEIKGNLHLDFDLNLKEMIPQEALSYGVLTKKVLSTVAISAVSAAAITAAPILVVAGTSAAVTGASAIGATVIARAVGLATIFTTATVSYA</sequence>
<reference evidence="2 3" key="1">
    <citation type="submission" date="2014-04" db="EMBL/GenBank/DDBJ databases">
        <authorList>
            <person name="Bishop-Lilly K.A."/>
            <person name="Broomall S.M."/>
            <person name="Chain P.S."/>
            <person name="Chertkov O."/>
            <person name="Coyne S.R."/>
            <person name="Daligault H.E."/>
            <person name="Davenport K.W."/>
            <person name="Erkkila T."/>
            <person name="Frey K.G."/>
            <person name="Gibbons H.S."/>
            <person name="Gu W."/>
            <person name="Jaissle J."/>
            <person name="Johnson S.L."/>
            <person name="Koroleva G.I."/>
            <person name="Ladner J.T."/>
            <person name="Lo C.-C."/>
            <person name="Minogue T.D."/>
            <person name="Munk C."/>
            <person name="Palacios G.F."/>
            <person name="Redden C.L."/>
            <person name="Rosenzweig C.N."/>
            <person name="Scholz M.B."/>
            <person name="Teshima H."/>
            <person name="Xu Y."/>
        </authorList>
    </citation>
    <scope>NUCLEOTIDE SEQUENCE [LARGE SCALE GENOMIC DNA]</scope>
    <source>
        <strain evidence="2 3">FAJ</strain>
    </source>
</reference>
<dbReference type="EMBL" id="JOUE01000006">
    <property type="protein sequence ID" value="KFJ42103.1"/>
    <property type="molecule type" value="Genomic_DNA"/>
</dbReference>
<feature type="transmembrane region" description="Helical" evidence="1">
    <location>
        <begin position="314"/>
        <end position="337"/>
    </location>
</feature>
<proteinExistence type="predicted"/>
<gene>
    <name evidence="2" type="ORF">DR78_12</name>
</gene>
<comment type="caution">
    <text evidence="2">The sequence shown here is derived from an EMBL/GenBank/DDBJ whole genome shotgun (WGS) entry which is preliminary data.</text>
</comment>
<evidence type="ECO:0000256" key="1">
    <source>
        <dbReference type="SAM" id="Phobius"/>
    </source>
</evidence>
<dbReference type="AlphaFoldDB" id="A0AAW3D989"/>
<evidence type="ECO:0000313" key="3">
    <source>
        <dbReference type="Proteomes" id="UP000029117"/>
    </source>
</evidence>
<protein>
    <submittedName>
        <fullName evidence="2">Uncharacterized protein</fullName>
    </submittedName>
</protein>
<evidence type="ECO:0000313" key="2">
    <source>
        <dbReference type="EMBL" id="KFJ42103.1"/>
    </source>
</evidence>
<dbReference type="Proteomes" id="UP000029117">
    <property type="component" value="Unassembled WGS sequence"/>
</dbReference>
<dbReference type="RefSeq" id="WP_155269589.1">
    <property type="nucleotide sequence ID" value="NZ_JACTRU010000004.1"/>
</dbReference>
<name>A0AAW3D989_9GAMM</name>
<keyword evidence="1" id="KW-1133">Transmembrane helix</keyword>
<feature type="transmembrane region" description="Helical" evidence="1">
    <location>
        <begin position="349"/>
        <end position="371"/>
    </location>
</feature>